<evidence type="ECO:0000313" key="4">
    <source>
        <dbReference type="Proteomes" id="UP000830671"/>
    </source>
</evidence>
<gene>
    <name evidence="3" type="ORF">CLUP02_09477</name>
</gene>
<evidence type="ECO:0000313" key="3">
    <source>
        <dbReference type="EMBL" id="UQC83981.1"/>
    </source>
</evidence>
<organism evidence="3 4">
    <name type="scientific">Colletotrichum lupini</name>
    <dbReference type="NCBI Taxonomy" id="145971"/>
    <lineage>
        <taxon>Eukaryota</taxon>
        <taxon>Fungi</taxon>
        <taxon>Dikarya</taxon>
        <taxon>Ascomycota</taxon>
        <taxon>Pezizomycotina</taxon>
        <taxon>Sordariomycetes</taxon>
        <taxon>Hypocreomycetidae</taxon>
        <taxon>Glomerellales</taxon>
        <taxon>Glomerellaceae</taxon>
        <taxon>Colletotrichum</taxon>
        <taxon>Colletotrichum acutatum species complex</taxon>
    </lineage>
</organism>
<dbReference type="RefSeq" id="XP_049145599.1">
    <property type="nucleotide sequence ID" value="XM_049288455.1"/>
</dbReference>
<dbReference type="EMBL" id="CP019477">
    <property type="protein sequence ID" value="UQC83981.1"/>
    <property type="molecule type" value="Genomic_DNA"/>
</dbReference>
<reference evidence="3" key="1">
    <citation type="journal article" date="2021" name="Mol. Plant Microbe Interact.">
        <title>Complete Genome Sequence of the Plant-Pathogenic Fungus Colletotrichum lupini.</title>
        <authorList>
            <person name="Baroncelli R."/>
            <person name="Pensec F."/>
            <person name="Da Lio D."/>
            <person name="Boufleur T."/>
            <person name="Vicente I."/>
            <person name="Sarrocco S."/>
            <person name="Picot A."/>
            <person name="Baraldi E."/>
            <person name="Sukno S."/>
            <person name="Thon M."/>
            <person name="Le Floch G."/>
        </authorList>
    </citation>
    <scope>NUCLEOTIDE SEQUENCE</scope>
    <source>
        <strain evidence="3">IMI 504893</strain>
    </source>
</reference>
<feature type="region of interest" description="Disordered" evidence="1">
    <location>
        <begin position="128"/>
        <end position="147"/>
    </location>
</feature>
<dbReference type="KEGG" id="clup:CLUP02_09477"/>
<protein>
    <submittedName>
        <fullName evidence="3">Uncharacterized protein</fullName>
    </submittedName>
</protein>
<sequence length="228" mass="26269">MAIFVLLADLVRTSLGQEYVGGFHIGCLKRALRACGGCRRYVAPIICLRTPYFHNSIIIETQNDNNTICWNVYDFIILGRNQNWAYQHTAKLYNQSIKPMTCRGSMEIDLDWAAYLMILTCHRVDRPHEDDENRGKDTGTRNSPFVRRKTEEWPVPAKASIDIDYARVTQWHVSIPIACSTLSFCMIPENDEILIGLMYQSLIDKLVMPFDYGKWGNQYTSSECCKRP</sequence>
<feature type="compositionally biased region" description="Basic and acidic residues" evidence="1">
    <location>
        <begin position="128"/>
        <end position="139"/>
    </location>
</feature>
<feature type="chain" id="PRO_5040365285" evidence="2">
    <location>
        <begin position="17"/>
        <end position="228"/>
    </location>
</feature>
<evidence type="ECO:0000256" key="1">
    <source>
        <dbReference type="SAM" id="MobiDB-lite"/>
    </source>
</evidence>
<accession>A0A9Q8SWC7</accession>
<feature type="signal peptide" evidence="2">
    <location>
        <begin position="1"/>
        <end position="16"/>
    </location>
</feature>
<name>A0A9Q8SWC7_9PEZI</name>
<evidence type="ECO:0000256" key="2">
    <source>
        <dbReference type="SAM" id="SignalP"/>
    </source>
</evidence>
<dbReference type="AlphaFoldDB" id="A0A9Q8SWC7"/>
<keyword evidence="2" id="KW-0732">Signal</keyword>
<keyword evidence="4" id="KW-1185">Reference proteome</keyword>
<dbReference type="Proteomes" id="UP000830671">
    <property type="component" value="Chromosome 5"/>
</dbReference>
<proteinExistence type="predicted"/>
<dbReference type="GeneID" id="73343465"/>